<keyword evidence="6" id="KW-0800">Toxin</keyword>
<keyword evidence="11" id="KW-1185">Reference proteome</keyword>
<keyword evidence="9" id="KW-1053">Target membrane</keyword>
<keyword evidence="5" id="KW-1052">Target cell membrane</keyword>
<dbReference type="InterPro" id="IPR036770">
    <property type="entry name" value="Ankyrin_rpt-contain_sf"/>
</dbReference>
<organism evidence="10 11">
    <name type="scientific">Oedothorax gibbosus</name>
    <dbReference type="NCBI Taxonomy" id="931172"/>
    <lineage>
        <taxon>Eukaryota</taxon>
        <taxon>Metazoa</taxon>
        <taxon>Ecdysozoa</taxon>
        <taxon>Arthropoda</taxon>
        <taxon>Chelicerata</taxon>
        <taxon>Arachnida</taxon>
        <taxon>Araneae</taxon>
        <taxon>Araneomorphae</taxon>
        <taxon>Entelegynae</taxon>
        <taxon>Araneoidea</taxon>
        <taxon>Linyphiidae</taxon>
        <taxon>Erigoninae</taxon>
        <taxon>Oedothorax</taxon>
    </lineage>
</organism>
<evidence type="ECO:0000256" key="7">
    <source>
        <dbReference type="ARBA" id="ARBA00022699"/>
    </source>
</evidence>
<dbReference type="Gene3D" id="1.25.40.20">
    <property type="entry name" value="Ankyrin repeat-containing domain"/>
    <property type="match status" value="1"/>
</dbReference>
<evidence type="ECO:0000256" key="9">
    <source>
        <dbReference type="ARBA" id="ARBA00023298"/>
    </source>
</evidence>
<evidence type="ECO:0008006" key="12">
    <source>
        <dbReference type="Google" id="ProtNLM"/>
    </source>
</evidence>
<sequence length="119" mass="13400">MMGWPPICNSGTLSYFSSTLARNVISSASCPTLLYQAFEYTPIKVLKFIARHPNTDMNLKATCIHRPALIQSVRFSLTEVVEFMIRAGADISVRDDKGRTILHYACTEPSWSKWKKGLT</sequence>
<dbReference type="SUPFAM" id="SSF48403">
    <property type="entry name" value="Ankyrin repeat"/>
    <property type="match status" value="1"/>
</dbReference>
<proteinExistence type="predicted"/>
<accession>A0AAV6UC60</accession>
<protein>
    <recommendedName>
        <fullName evidence="12">Ankyrin repeat protein</fullName>
    </recommendedName>
</protein>
<dbReference type="GO" id="GO:0006887">
    <property type="term" value="P:exocytosis"/>
    <property type="evidence" value="ECO:0007669"/>
    <property type="project" value="UniProtKB-KW"/>
</dbReference>
<keyword evidence="8" id="KW-0638">Presynaptic neurotoxin</keyword>
<reference evidence="10 11" key="1">
    <citation type="journal article" date="2022" name="Nat. Ecol. Evol.">
        <title>A masculinizing supergene underlies an exaggerated male reproductive morph in a spider.</title>
        <authorList>
            <person name="Hendrickx F."/>
            <person name="De Corte Z."/>
            <person name="Sonet G."/>
            <person name="Van Belleghem S.M."/>
            <person name="Kostlbacher S."/>
            <person name="Vangestel C."/>
        </authorList>
    </citation>
    <scope>NUCLEOTIDE SEQUENCE [LARGE SCALE GENOMIC DNA]</scope>
    <source>
        <strain evidence="10">W744_W776</strain>
    </source>
</reference>
<evidence type="ECO:0000313" key="11">
    <source>
        <dbReference type="Proteomes" id="UP000827092"/>
    </source>
</evidence>
<keyword evidence="9" id="KW-0472">Membrane</keyword>
<evidence type="ECO:0000256" key="4">
    <source>
        <dbReference type="ARBA" id="ARBA00022525"/>
    </source>
</evidence>
<gene>
    <name evidence="10" type="ORF">JTE90_015274</name>
</gene>
<evidence type="ECO:0000256" key="8">
    <source>
        <dbReference type="ARBA" id="ARBA00023028"/>
    </source>
</evidence>
<evidence type="ECO:0000313" key="10">
    <source>
        <dbReference type="EMBL" id="KAG8181630.1"/>
    </source>
</evidence>
<keyword evidence="7" id="KW-0528">Neurotoxin</keyword>
<dbReference type="GO" id="GO:0090729">
    <property type="term" value="F:toxin activity"/>
    <property type="evidence" value="ECO:0007669"/>
    <property type="project" value="UniProtKB-KW"/>
</dbReference>
<dbReference type="GO" id="GO:0005576">
    <property type="term" value="C:extracellular region"/>
    <property type="evidence" value="ECO:0007669"/>
    <property type="project" value="UniProtKB-SubCell"/>
</dbReference>
<evidence type="ECO:0000256" key="6">
    <source>
        <dbReference type="ARBA" id="ARBA00022656"/>
    </source>
</evidence>
<evidence type="ECO:0000256" key="1">
    <source>
        <dbReference type="ARBA" id="ARBA00004175"/>
    </source>
</evidence>
<evidence type="ECO:0000256" key="5">
    <source>
        <dbReference type="ARBA" id="ARBA00022537"/>
    </source>
</evidence>
<keyword evidence="4" id="KW-0964">Secreted</keyword>
<evidence type="ECO:0000256" key="3">
    <source>
        <dbReference type="ARBA" id="ARBA00022483"/>
    </source>
</evidence>
<dbReference type="EMBL" id="JAFNEN010000504">
    <property type="protein sequence ID" value="KAG8181630.1"/>
    <property type="molecule type" value="Genomic_DNA"/>
</dbReference>
<dbReference type="GO" id="GO:0044231">
    <property type="term" value="C:host cell presynaptic membrane"/>
    <property type="evidence" value="ECO:0007669"/>
    <property type="project" value="UniProtKB-KW"/>
</dbReference>
<dbReference type="Proteomes" id="UP000827092">
    <property type="component" value="Unassembled WGS sequence"/>
</dbReference>
<keyword evidence="3" id="KW-0268">Exocytosis</keyword>
<comment type="caution">
    <text evidence="10">The sequence shown here is derived from an EMBL/GenBank/DDBJ whole genome shotgun (WGS) entry which is preliminary data.</text>
</comment>
<name>A0AAV6UC60_9ARAC</name>
<dbReference type="GO" id="GO:0044218">
    <property type="term" value="C:other organism cell membrane"/>
    <property type="evidence" value="ECO:0007669"/>
    <property type="project" value="UniProtKB-KW"/>
</dbReference>
<evidence type="ECO:0000256" key="2">
    <source>
        <dbReference type="ARBA" id="ARBA00004613"/>
    </source>
</evidence>
<dbReference type="AlphaFoldDB" id="A0AAV6UC60"/>
<comment type="subcellular location">
    <subcellularLocation>
        <location evidence="2">Secreted</location>
    </subcellularLocation>
    <subcellularLocation>
        <location evidence="1">Target cell membrane</location>
    </subcellularLocation>
</comment>